<dbReference type="AlphaFoldDB" id="A0A430KQ52"/>
<evidence type="ECO:0000259" key="1">
    <source>
        <dbReference type="Pfam" id="PF13614"/>
    </source>
</evidence>
<dbReference type="CDD" id="cd02042">
    <property type="entry name" value="ParAB_family"/>
    <property type="match status" value="1"/>
</dbReference>
<evidence type="ECO:0000313" key="3">
    <source>
        <dbReference type="Proteomes" id="UP000283087"/>
    </source>
</evidence>
<name>A0A430KQ52_9GAMM</name>
<comment type="caution">
    <text evidence="2">The sequence shown here is derived from an EMBL/GenBank/DDBJ whole genome shotgun (WGS) entry which is preliminary data.</text>
</comment>
<feature type="domain" description="AAA" evidence="1">
    <location>
        <begin position="87"/>
        <end position="257"/>
    </location>
</feature>
<proteinExistence type="predicted"/>
<dbReference type="SUPFAM" id="SSF52540">
    <property type="entry name" value="P-loop containing nucleoside triphosphate hydrolases"/>
    <property type="match status" value="1"/>
</dbReference>
<sequence>MTIIVCPNCSRKHHADTSRFAEKKRFVVRCKACEHKFVINLDHNGLVQPDAIQSKPVVQPPAAQPAVVAAPQPAPIIETPRVPKTPRKICVSLSKGGVGKTTTAVNLSAGLAMAGYKVLLIDTDTQGQSSFMLGKKPPAGLTELLTGELTAKETIVEARPNLWLLSGGRSLAGVKRIIDKKSFGSEWTLSEAMAEVDTAYDYVIIDTSPGWDQLTVNVLFYATEVLTPVSLEVMSLHGLAEFTKNLHAIKKYKDIDLNYILPTFLDTRVEQPKHIYRKLQSLYNDKVCTPIRYDEQLSRSPSHGETIFEFLPDGDGAADYAALVRTITKDKTILLGGVKHGGNEETVIPSL</sequence>
<dbReference type="PANTHER" id="PTHR13696:SF52">
    <property type="entry name" value="PARA FAMILY PROTEIN CT_582"/>
    <property type="match status" value="1"/>
</dbReference>
<dbReference type="RefSeq" id="WP_126158592.1">
    <property type="nucleotide sequence ID" value="NZ_RQXW01000008.1"/>
</dbReference>
<dbReference type="InterPro" id="IPR025669">
    <property type="entry name" value="AAA_dom"/>
</dbReference>
<organism evidence="2 3">
    <name type="scientific">Amphritea opalescens</name>
    <dbReference type="NCBI Taxonomy" id="2490544"/>
    <lineage>
        <taxon>Bacteria</taxon>
        <taxon>Pseudomonadati</taxon>
        <taxon>Pseudomonadota</taxon>
        <taxon>Gammaproteobacteria</taxon>
        <taxon>Oceanospirillales</taxon>
        <taxon>Oceanospirillaceae</taxon>
        <taxon>Amphritea</taxon>
    </lineage>
</organism>
<dbReference type="PANTHER" id="PTHR13696">
    <property type="entry name" value="P-LOOP CONTAINING NUCLEOSIDE TRIPHOSPHATE HYDROLASE"/>
    <property type="match status" value="1"/>
</dbReference>
<dbReference type="Gene3D" id="3.40.50.300">
    <property type="entry name" value="P-loop containing nucleotide triphosphate hydrolases"/>
    <property type="match status" value="1"/>
</dbReference>
<gene>
    <name evidence="2" type="ORF">EH243_10360</name>
</gene>
<accession>A0A430KQ52</accession>
<dbReference type="InterPro" id="IPR050678">
    <property type="entry name" value="DNA_Partitioning_ATPase"/>
</dbReference>
<reference evidence="2 3" key="1">
    <citation type="submission" date="2018-11" db="EMBL/GenBank/DDBJ databases">
        <title>The draft genome sequence of Amphritea opalescens ANRC-JH13T.</title>
        <authorList>
            <person name="Fang Z."/>
            <person name="Zhang Y."/>
            <person name="Han X."/>
        </authorList>
    </citation>
    <scope>NUCLEOTIDE SEQUENCE [LARGE SCALE GENOMIC DNA]</scope>
    <source>
        <strain evidence="2 3">ANRC-JH13</strain>
    </source>
</reference>
<dbReference type="OrthoDB" id="9799330at2"/>
<dbReference type="InterPro" id="IPR027417">
    <property type="entry name" value="P-loop_NTPase"/>
</dbReference>
<dbReference type="Proteomes" id="UP000283087">
    <property type="component" value="Unassembled WGS sequence"/>
</dbReference>
<evidence type="ECO:0000313" key="2">
    <source>
        <dbReference type="EMBL" id="RTE65669.1"/>
    </source>
</evidence>
<protein>
    <submittedName>
        <fullName evidence="2">Chromosome partitioning protein ParA</fullName>
    </submittedName>
</protein>
<dbReference type="Pfam" id="PF13614">
    <property type="entry name" value="AAA_31"/>
    <property type="match status" value="1"/>
</dbReference>
<keyword evidence="3" id="KW-1185">Reference proteome</keyword>
<dbReference type="EMBL" id="RQXW01000008">
    <property type="protein sequence ID" value="RTE65669.1"/>
    <property type="molecule type" value="Genomic_DNA"/>
</dbReference>